<dbReference type="EMBL" id="CH474023">
    <property type="protein sequence ID" value="EDL85282.1"/>
    <property type="molecule type" value="Genomic_DNA"/>
</dbReference>
<evidence type="ECO:0000313" key="2">
    <source>
        <dbReference type="EMBL" id="EDL85282.1"/>
    </source>
</evidence>
<evidence type="ECO:0000313" key="3">
    <source>
        <dbReference type="Proteomes" id="UP000234681"/>
    </source>
</evidence>
<gene>
    <name evidence="2" type="ORF">rCG_52128</name>
</gene>
<dbReference type="Proteomes" id="UP000234681">
    <property type="component" value="Chromosome 15"/>
</dbReference>
<feature type="compositionally biased region" description="Polar residues" evidence="1">
    <location>
        <begin position="69"/>
        <end position="93"/>
    </location>
</feature>
<accession>A6K6C1</accession>
<feature type="region of interest" description="Disordered" evidence="1">
    <location>
        <begin position="69"/>
        <end position="110"/>
    </location>
</feature>
<organism evidence="2 3">
    <name type="scientific">Rattus norvegicus</name>
    <name type="common">Rat</name>
    <dbReference type="NCBI Taxonomy" id="10116"/>
    <lineage>
        <taxon>Eukaryota</taxon>
        <taxon>Metazoa</taxon>
        <taxon>Chordata</taxon>
        <taxon>Craniata</taxon>
        <taxon>Vertebrata</taxon>
        <taxon>Euteleostomi</taxon>
        <taxon>Mammalia</taxon>
        <taxon>Eutheria</taxon>
        <taxon>Euarchontoglires</taxon>
        <taxon>Glires</taxon>
        <taxon>Rodentia</taxon>
        <taxon>Myomorpha</taxon>
        <taxon>Muroidea</taxon>
        <taxon>Muridae</taxon>
        <taxon>Murinae</taxon>
        <taxon>Rattus</taxon>
    </lineage>
</organism>
<proteinExistence type="predicted"/>
<protein>
    <submittedName>
        <fullName evidence="2">RCG52128, isoform CRA_a</fullName>
    </submittedName>
</protein>
<sequence>MNLALKGVLLLKNLRVPPRDLGSQKHSHDDVTLISAPTVSEPQWVGRRCWSTRSTELGHCSVMFFQSTKTGRSLSTRSALSQADYSNTYSPNTQKDREISSRPTKLPREFQPSLDQVTLFQKQVIKA</sequence>
<evidence type="ECO:0000256" key="1">
    <source>
        <dbReference type="SAM" id="MobiDB-lite"/>
    </source>
</evidence>
<dbReference type="AlphaFoldDB" id="A6K6C1"/>
<name>A6K6C1_RAT</name>
<reference evidence="2 3" key="1">
    <citation type="submission" date="2005-07" db="EMBL/GenBank/DDBJ databases">
        <authorList>
            <person name="Mural R.J."/>
            <person name="Li P.W."/>
            <person name="Adams M.D."/>
            <person name="Amanatides P.G."/>
            <person name="Baden-Tillson H."/>
            <person name="Barnstead M."/>
            <person name="Chin S.H."/>
            <person name="Dew I."/>
            <person name="Evans C.A."/>
            <person name="Ferriera S."/>
            <person name="Flanigan M."/>
            <person name="Fosler C."/>
            <person name="Glodek A."/>
            <person name="Gu Z."/>
            <person name="Holt R.A."/>
            <person name="Jennings D."/>
            <person name="Kraft C.L."/>
            <person name="Lu F."/>
            <person name="Nguyen T."/>
            <person name="Nusskern D.R."/>
            <person name="Pfannkoch C.M."/>
            <person name="Sitter C."/>
            <person name="Sutton G.G."/>
            <person name="Venter J.C."/>
            <person name="Wang Z."/>
            <person name="Woodage T."/>
            <person name="Zheng X.H."/>
            <person name="Zhong F."/>
        </authorList>
    </citation>
    <scope>NUCLEOTIDE SEQUENCE [LARGE SCALE GENOMIC DNA]</scope>
    <source>
        <strain>BN</strain>
        <strain evidence="3">Sprague-Dawley</strain>
    </source>
</reference>